<evidence type="ECO:0000313" key="5">
    <source>
        <dbReference type="EMBL" id="KEG01447.1"/>
    </source>
</evidence>
<accession>A0A081ICN9</accession>
<dbReference type="SMART" id="SM00398">
    <property type="entry name" value="HMG"/>
    <property type="match status" value="2"/>
</dbReference>
<dbReference type="GO" id="GO:0005634">
    <property type="term" value="C:nucleus"/>
    <property type="evidence" value="ECO:0007669"/>
    <property type="project" value="UniProtKB-UniRule"/>
</dbReference>
<evidence type="ECO:0000313" key="8">
    <source>
        <dbReference type="Proteomes" id="UP000290582"/>
    </source>
</evidence>
<feature type="region of interest" description="Disordered" evidence="3">
    <location>
        <begin position="1625"/>
        <end position="1652"/>
    </location>
</feature>
<dbReference type="CDD" id="cd00167">
    <property type="entry name" value="SANT"/>
    <property type="match status" value="1"/>
</dbReference>
<dbReference type="Pfam" id="PF15963">
    <property type="entry name" value="Myb_DNA-bind_7"/>
    <property type="match status" value="1"/>
</dbReference>
<feature type="coiled-coil region" evidence="2">
    <location>
        <begin position="1285"/>
        <end position="1315"/>
    </location>
</feature>
<dbReference type="EMBL" id="LR215062">
    <property type="protein sequence ID" value="VEV55427.1"/>
    <property type="molecule type" value="Genomic_DNA"/>
</dbReference>
<feature type="DNA-binding region" description="HMG box" evidence="1">
    <location>
        <begin position="840"/>
        <end position="891"/>
    </location>
</feature>
<dbReference type="OrthoDB" id="272624at2759"/>
<keyword evidence="1" id="KW-0539">Nucleus</keyword>
<dbReference type="Gene3D" id="1.10.30.10">
    <property type="entry name" value="High mobility group box domain"/>
    <property type="match status" value="2"/>
</dbReference>
<evidence type="ECO:0000256" key="2">
    <source>
        <dbReference type="SAM" id="Coils"/>
    </source>
</evidence>
<dbReference type="PROSITE" id="PS50118">
    <property type="entry name" value="HMG_BOX_2"/>
    <property type="match status" value="2"/>
</dbReference>
<evidence type="ECO:0000256" key="1">
    <source>
        <dbReference type="PROSITE-ProRule" id="PRU00267"/>
    </source>
</evidence>
<feature type="region of interest" description="Disordered" evidence="3">
    <location>
        <begin position="1932"/>
        <end position="1951"/>
    </location>
</feature>
<dbReference type="Proteomes" id="UP000030681">
    <property type="component" value="Unassembled WGS sequence"/>
</dbReference>
<evidence type="ECO:0000313" key="6">
    <source>
        <dbReference type="EMBL" id="VEV55427.1"/>
    </source>
</evidence>
<dbReference type="SUPFAM" id="SSF47095">
    <property type="entry name" value="HMG-box"/>
    <property type="match status" value="2"/>
</dbReference>
<organism evidence="5 7">
    <name type="scientific">Plasmodium vinckei vinckei</name>
    <dbReference type="NCBI Taxonomy" id="54757"/>
    <lineage>
        <taxon>Eukaryota</taxon>
        <taxon>Sar</taxon>
        <taxon>Alveolata</taxon>
        <taxon>Apicomplexa</taxon>
        <taxon>Aconoidasida</taxon>
        <taxon>Haemosporida</taxon>
        <taxon>Plasmodiidae</taxon>
        <taxon>Plasmodium</taxon>
        <taxon>Plasmodium (Vinckeia)</taxon>
    </lineage>
</organism>
<feature type="compositionally biased region" description="Basic and acidic residues" evidence="3">
    <location>
        <begin position="745"/>
        <end position="766"/>
    </location>
</feature>
<evidence type="ECO:0000259" key="4">
    <source>
        <dbReference type="PROSITE" id="PS50118"/>
    </source>
</evidence>
<feature type="DNA-binding region" description="HMG box" evidence="1">
    <location>
        <begin position="770"/>
        <end position="848"/>
    </location>
</feature>
<feature type="compositionally biased region" description="Basic residues" evidence="3">
    <location>
        <begin position="1032"/>
        <end position="1042"/>
    </location>
</feature>
<dbReference type="KEGG" id="pvv:PVVCY_0600490"/>
<feature type="region of interest" description="Disordered" evidence="3">
    <location>
        <begin position="2106"/>
        <end position="2133"/>
    </location>
</feature>
<feature type="compositionally biased region" description="Low complexity" evidence="3">
    <location>
        <begin position="330"/>
        <end position="353"/>
    </location>
</feature>
<feature type="domain" description="HMG box" evidence="4">
    <location>
        <begin position="770"/>
        <end position="848"/>
    </location>
</feature>
<dbReference type="InterPro" id="IPR009071">
    <property type="entry name" value="HMG_box_dom"/>
</dbReference>
<sequence length="2172" mass="252365">MEVAIEGGSFEKLQFKKCEDNYILDQHLRTCFSYLLLYIIKEYNYLYKIKYNIIQNSLKTCTSQSKYSNLYNHKTLPYSQKWDDNIIYDIISNSNYFCNNFELFNEQNYFTENIHSTNYTKIKCLSSSTNLKEQNKYEEIPSYILYDRAVIGGGLTVNHNLKNEFPQIWDGIKPFLSPNEYHNNKKKDTTIVSFNISKENQLLTTKNFEHIQNSKSIFIDNNKQANKMATIMHNSSHSYVCKNDLDTFDKAIYEQPPKNLQWNHNEILNYRIVKDGDSVSEYKTFNNIDNINRFSKSCEYRDNSNRNNDGGQDSSEKNESEGDKEKEINNNENSNNSEQNNSNNNQGQNNNQNYGGGGGEQNGENGEDEENNNNNGEDDKDKNDEDEEGENVKKEISEKEKYKFFYKKIKEIQSNIFVKRCKNVEKYFKKKIFNYINKNNIICNMNIDTIFIYLKNVYYLILNNKQLVFFFIYNTNDVMNAIINTEKCNEISYSEKDFFLYFLSNEKEIYKKIFDEINLKYDKNELILKLKKLKKRLNDLKHTEETNLFEESMKQLGLFKDVSKCVNSSSSPNCQSNVSNEDICKLFNYTNKRFLKNYKAVSHKLSLKNLLPKLYNCKDLKETNNLICNVGKNVKNVTKGGVGLDGKKKKKNKKNKEANMKKNNMNNSMINMNPYFNNFAKGTNMNPFMNNNIGNPQINNSFNYFRGFPNPQNNGFPNDNNFPRFYNNMQYAQHMQNNPNFKDNNLNDKDDNKNNETDEKGDENEVKKKTIRGITSFTLFAREKRKELLNQKVFLGSSLTEQTSAVAKIWNSLSDEKKKEWAVKASKINEENFLLQKKKKKRKFTAFSIFAREKRKEYKEKNIDMGLTLAQQNSYVSKLWKQLSTEEKNRYKYLSNTVNAAVAKNNKNQVNYINGQKVSGFKGRIKALDNMMSQHFSNNNNLMYNDMNNMSNFNNNNNNNNKMMFNQNQVMMGNEASSYNMNYMANMQNIPQSDNNMNYFNYMENMNKNMPMGYMNNDMNMMPDNGDDKGKKNSLKKNKKKKNENFNDPNQLMNNPNYMLKNPNSFNQQNYNSLPYHNDGLNNTNSYYPLPFPNDNNNEINNNTINNNSEMYRNIVINNNTQNMMTENNQNVMLNNMYDQNQISMNPNNIVNATTQMNTMKNNMAINPDVPIINNAKGEHNMPINQIDNNKLMQTHPNVYINNGLNNTNVNENSGMPNKINFPGHEHGDFGFNKFQNEPNEMYEGDNANIGGPPGSQTNMLMHNYQVMNGNNPQNGANIDDILKKKMMKDEKKKLKEEKMMLKEYDKRRKQMLKAEKLMEKNKNKPMVNGENNGMPIDSNSGYYDPANIMNNNNGNMAMYMNMNNYDVSNPLINNPMINNYNFYGNLDKQNINVVNNTSTTISPRNNTNNTTNSGVISAPTDEVNNDEFSNYTYANKFMTDSSGVVRNNNSIPNDSNIQISDDIKKYDHVINNGIHDNTKLGNHITDHQHIPNEQIQKAGINSSVINPNMPDNLNHSTYLNSNKDYFNNTSYFNNVMPNDQVMYQHTNGSPNVVNNGVPIKYLMENGGNPNKIYGYNNNNYLNNMNQNERTPNGISGGSPNNAGVIIKNDDYFNTMAREKDNNNDIKVDQNFNNTNYYQPNSTNTYINPNTNRNGNNVIVGSVNMNNNNNKMAHGPSSFSNDHVKNHNKINNSISYEVDDPNQGYANMNNPPVHLHASKQHNQSQYINLNETINNDINMGMNMEYNNRMNYININNDNNNNNKNNNPAYFYPHNRNTNIPNGENMMYFPEHVVPENKMPGNLVYFDTDMNRVPGAMEDIEISGHKGKQFFNNASHFLELVDKKRIKRKKKKSSVNNVNGDNDTIWDLVLKNKSKRERRKNKKSNELTIDNTLEDIINSDQNPNDDLNLLCLNNNGYYLNTDQDKQMEENNDINGLTNKERDDEDADKGNNENEDDILSLLNICMPNYSTKLNINERGEVTYDDKRTYNSNTIMNDNDNDFNFLMKTKNKVNENLNKCQIEKYNNAYKKAKLCKWSEQQTNKFYEVIEMFGVDLMMVRALLPSFTDKQIRDKYKKEKKNNPYRIDQALKKNKEIDLEAYENEHGKIDHSTHHNYYDSASDLDNSSPKKNNKDVDDSEINILSIFDNKDDDYNNNAKDQGEDKGITDFNILTLF</sequence>
<proteinExistence type="predicted"/>
<keyword evidence="1" id="KW-0238">DNA-binding</keyword>
<evidence type="ECO:0000313" key="7">
    <source>
        <dbReference type="Proteomes" id="UP000030681"/>
    </source>
</evidence>
<dbReference type="GeneID" id="19961749"/>
<feature type="compositionally biased region" description="Low complexity" evidence="3">
    <location>
        <begin position="1399"/>
        <end position="1414"/>
    </location>
</feature>
<feature type="domain" description="HMG box" evidence="4">
    <location>
        <begin position="840"/>
        <end position="891"/>
    </location>
</feature>
<dbReference type="InterPro" id="IPR039467">
    <property type="entry name" value="TFIIIB_B''_Myb"/>
</dbReference>
<dbReference type="CDD" id="cd00084">
    <property type="entry name" value="HMG-box_SF"/>
    <property type="match status" value="2"/>
</dbReference>
<dbReference type="VEuPathDB" id="PlasmoDB:PVVCY_0600490"/>
<feature type="region of interest" description="Disordered" evidence="3">
    <location>
        <begin position="1019"/>
        <end position="1055"/>
    </location>
</feature>
<dbReference type="SMART" id="SM00717">
    <property type="entry name" value="SANT"/>
    <property type="match status" value="1"/>
</dbReference>
<dbReference type="InterPro" id="IPR009057">
    <property type="entry name" value="Homeodomain-like_sf"/>
</dbReference>
<reference evidence="5 7" key="1">
    <citation type="submission" date="2013-02" db="EMBL/GenBank/DDBJ databases">
        <title>The Genome Sequence of Plasmodium vinckei vinckei.</title>
        <authorList>
            <consortium name="The Broad Institute Genome Sequencing Platform"/>
            <consortium name="The Broad Institute Genome Sequencing Center for Infectious Disease"/>
            <person name="Neafsey D."/>
            <person name="Cheeseman I."/>
            <person name="Volkman S."/>
            <person name="Adams J."/>
            <person name="Walker B."/>
            <person name="Young S.K."/>
            <person name="Zeng Q."/>
            <person name="Gargeya S."/>
            <person name="Fitzgerald M."/>
            <person name="Haas B."/>
            <person name="Abouelleil A."/>
            <person name="Alvarado L."/>
            <person name="Arachchi H.M."/>
            <person name="Berlin A.M."/>
            <person name="Chapman S.B."/>
            <person name="Dewar J."/>
            <person name="Goldberg J."/>
            <person name="Griggs A."/>
            <person name="Gujja S."/>
            <person name="Hansen M."/>
            <person name="Howarth C."/>
            <person name="Imamovic A."/>
            <person name="Larimer J."/>
            <person name="McCowan C."/>
            <person name="Murphy C."/>
            <person name="Neiman D."/>
            <person name="Pearson M."/>
            <person name="Priest M."/>
            <person name="Roberts A."/>
            <person name="Saif S."/>
            <person name="Shea T."/>
            <person name="Sisk P."/>
            <person name="Sykes S."/>
            <person name="Wortman J."/>
            <person name="Nusbaum C."/>
            <person name="Birren B."/>
        </authorList>
    </citation>
    <scope>NUCLEOTIDE SEQUENCE [LARGE SCALE GENOMIC DNA]</scope>
    <source>
        <strain evidence="7">vinckei</strain>
        <strain evidence="5">Vinckei</strain>
    </source>
</reference>
<dbReference type="EMBL" id="KL446951">
    <property type="protein sequence ID" value="KEG01447.1"/>
    <property type="molecule type" value="Genomic_DNA"/>
</dbReference>
<dbReference type="SUPFAM" id="SSF46689">
    <property type="entry name" value="Homeodomain-like"/>
    <property type="match status" value="1"/>
</dbReference>
<dbReference type="InterPro" id="IPR036910">
    <property type="entry name" value="HMG_box_dom_sf"/>
</dbReference>
<feature type="region of interest" description="Disordered" evidence="3">
    <location>
        <begin position="1399"/>
        <end position="1422"/>
    </location>
</feature>
<name>A0A081ICN9_PLAVN</name>
<reference evidence="6 8" key="2">
    <citation type="submission" date="2019-01" db="EMBL/GenBank/DDBJ databases">
        <authorList>
            <person name="Ramaprasad A."/>
        </authorList>
    </citation>
    <scope>NUCLEOTIDE SEQUENCE [LARGE SCALE GENOMIC DNA]</scope>
</reference>
<evidence type="ECO:0000256" key="3">
    <source>
        <dbReference type="SAM" id="MobiDB-lite"/>
    </source>
</evidence>
<keyword evidence="2" id="KW-0175">Coiled coil</keyword>
<feature type="region of interest" description="Disordered" evidence="3">
    <location>
        <begin position="735"/>
        <end position="766"/>
    </location>
</feature>
<gene>
    <name evidence="6" type="ORF">PVVCY_0600490</name>
    <name evidence="5" type="ORF">YYE_03543</name>
</gene>
<dbReference type="RefSeq" id="XP_008625414.1">
    <property type="nucleotide sequence ID" value="XM_008627192.1"/>
</dbReference>
<feature type="region of interest" description="Disordered" evidence="3">
    <location>
        <begin position="302"/>
        <end position="394"/>
    </location>
</feature>
<feature type="compositionally biased region" description="Basic and acidic residues" evidence="3">
    <location>
        <begin position="314"/>
        <end position="329"/>
    </location>
</feature>
<feature type="compositionally biased region" description="Acidic residues" evidence="3">
    <location>
        <begin position="1941"/>
        <end position="1951"/>
    </location>
</feature>
<feature type="compositionally biased region" description="Polar residues" evidence="3">
    <location>
        <begin position="1630"/>
        <end position="1651"/>
    </location>
</feature>
<protein>
    <submittedName>
        <fullName evidence="6">High mobility group protein B3, putative</fullName>
    </submittedName>
</protein>
<dbReference type="GO" id="GO:0003677">
    <property type="term" value="F:DNA binding"/>
    <property type="evidence" value="ECO:0007669"/>
    <property type="project" value="UniProtKB-UniRule"/>
</dbReference>
<dbReference type="InterPro" id="IPR001005">
    <property type="entry name" value="SANT/Myb"/>
</dbReference>
<dbReference type="Proteomes" id="UP000290582">
    <property type="component" value="Chromosome PVVCY_06"/>
</dbReference>